<dbReference type="GO" id="GO:0044781">
    <property type="term" value="P:bacterial-type flagellum organization"/>
    <property type="evidence" value="ECO:0007669"/>
    <property type="project" value="UniProtKB-KW"/>
</dbReference>
<keyword evidence="12" id="KW-0282">Flagellum</keyword>
<dbReference type="AlphaFoldDB" id="A0A7C3I2T1"/>
<evidence type="ECO:0000256" key="11">
    <source>
        <dbReference type="SAM" id="Coils"/>
    </source>
</evidence>
<name>A0A7C3I2T1_9SPIR</name>
<evidence type="ECO:0000256" key="2">
    <source>
        <dbReference type="ARBA" id="ARBA00010004"/>
    </source>
</evidence>
<dbReference type="InterPro" id="IPR053716">
    <property type="entry name" value="Flag_assembly_chemotaxis_eff"/>
</dbReference>
<keyword evidence="9" id="KW-0472">Membrane</keyword>
<keyword evidence="12" id="KW-0966">Cell projection</keyword>
<evidence type="ECO:0000256" key="7">
    <source>
        <dbReference type="ARBA" id="ARBA00022795"/>
    </source>
</evidence>
<dbReference type="EMBL" id="DSVL01000404">
    <property type="protein sequence ID" value="HFH30420.1"/>
    <property type="molecule type" value="Genomic_DNA"/>
</dbReference>
<organism evidence="12">
    <name type="scientific">Gracilinema caldarium</name>
    <dbReference type="NCBI Taxonomy" id="215591"/>
    <lineage>
        <taxon>Bacteria</taxon>
        <taxon>Pseudomonadati</taxon>
        <taxon>Spirochaetota</taxon>
        <taxon>Spirochaetia</taxon>
        <taxon>Spirochaetales</taxon>
        <taxon>Breznakiellaceae</taxon>
        <taxon>Gracilinema</taxon>
    </lineage>
</organism>
<protein>
    <recommendedName>
        <fullName evidence="3">Flagellar FliJ protein</fullName>
    </recommendedName>
</protein>
<evidence type="ECO:0000256" key="5">
    <source>
        <dbReference type="ARBA" id="ARBA00022475"/>
    </source>
</evidence>
<keyword evidence="11" id="KW-0175">Coiled coil</keyword>
<comment type="subcellular location">
    <subcellularLocation>
        <location evidence="1">Cell membrane</location>
        <topology evidence="1">Peripheral membrane protein</topology>
        <orientation evidence="1">Cytoplasmic side</orientation>
    </subcellularLocation>
</comment>
<keyword evidence="7" id="KW-1005">Bacterial flagellum biogenesis</keyword>
<accession>A0A7C3I2T1</accession>
<dbReference type="NCBIfam" id="TIGR02473">
    <property type="entry name" value="flagell_FliJ"/>
    <property type="match status" value="1"/>
</dbReference>
<evidence type="ECO:0000256" key="6">
    <source>
        <dbReference type="ARBA" id="ARBA00022500"/>
    </source>
</evidence>
<sequence length="146" mass="17106">MKRFRFNLDKLLELRQYYEREAELALARAMGELQSIQDRLEKLAEERSEAAAERFRPGRSVAQIQATDLYILRLDKTKEVLLEAAAKAELVVQEKRQAYVEASRDRKVLDKLKEKRLKEYKYQLSLEEIKTVDDISSGSRARNTNI</sequence>
<evidence type="ECO:0000256" key="3">
    <source>
        <dbReference type="ARBA" id="ARBA00020392"/>
    </source>
</evidence>
<feature type="coiled-coil region" evidence="11">
    <location>
        <begin position="19"/>
        <end position="53"/>
    </location>
</feature>
<evidence type="ECO:0000256" key="10">
    <source>
        <dbReference type="ARBA" id="ARBA00023225"/>
    </source>
</evidence>
<dbReference type="GO" id="GO:0006935">
    <property type="term" value="P:chemotaxis"/>
    <property type="evidence" value="ECO:0007669"/>
    <property type="project" value="UniProtKB-KW"/>
</dbReference>
<reference evidence="12" key="1">
    <citation type="journal article" date="2020" name="mSystems">
        <title>Genome- and Community-Level Interaction Insights into Carbon Utilization and Element Cycling Functions of Hydrothermarchaeota in Hydrothermal Sediment.</title>
        <authorList>
            <person name="Zhou Z."/>
            <person name="Liu Y."/>
            <person name="Xu W."/>
            <person name="Pan J."/>
            <person name="Luo Z.H."/>
            <person name="Li M."/>
        </authorList>
    </citation>
    <scope>NUCLEOTIDE SEQUENCE [LARGE SCALE GENOMIC DNA]</scope>
    <source>
        <strain evidence="12">SpSt-503</strain>
    </source>
</reference>
<proteinExistence type="inferred from homology"/>
<keyword evidence="12" id="KW-0969">Cilium</keyword>
<keyword evidence="5" id="KW-1003">Cell membrane</keyword>
<evidence type="ECO:0000256" key="4">
    <source>
        <dbReference type="ARBA" id="ARBA00022448"/>
    </source>
</evidence>
<evidence type="ECO:0000313" key="12">
    <source>
        <dbReference type="EMBL" id="HFH30420.1"/>
    </source>
</evidence>
<evidence type="ECO:0000256" key="1">
    <source>
        <dbReference type="ARBA" id="ARBA00004413"/>
    </source>
</evidence>
<dbReference type="GO" id="GO:0005886">
    <property type="term" value="C:plasma membrane"/>
    <property type="evidence" value="ECO:0007669"/>
    <property type="project" value="UniProtKB-SubCell"/>
</dbReference>
<dbReference type="GO" id="GO:0015031">
    <property type="term" value="P:protein transport"/>
    <property type="evidence" value="ECO:0007669"/>
    <property type="project" value="UniProtKB-KW"/>
</dbReference>
<dbReference type="InterPro" id="IPR012823">
    <property type="entry name" value="Flagell_FliJ"/>
</dbReference>
<keyword evidence="10" id="KW-1006">Bacterial flagellum protein export</keyword>
<dbReference type="GO" id="GO:0071973">
    <property type="term" value="P:bacterial-type flagellum-dependent cell motility"/>
    <property type="evidence" value="ECO:0007669"/>
    <property type="project" value="InterPro"/>
</dbReference>
<dbReference type="Pfam" id="PF02050">
    <property type="entry name" value="FliJ"/>
    <property type="match status" value="1"/>
</dbReference>
<keyword evidence="4" id="KW-0813">Transport</keyword>
<comment type="similarity">
    <text evidence="2">Belongs to the FliJ family.</text>
</comment>
<dbReference type="Gene3D" id="1.10.287.1700">
    <property type="match status" value="1"/>
</dbReference>
<dbReference type="GO" id="GO:0009288">
    <property type="term" value="C:bacterial-type flagellum"/>
    <property type="evidence" value="ECO:0007669"/>
    <property type="project" value="InterPro"/>
</dbReference>
<evidence type="ECO:0000256" key="9">
    <source>
        <dbReference type="ARBA" id="ARBA00023136"/>
    </source>
</evidence>
<evidence type="ECO:0000256" key="8">
    <source>
        <dbReference type="ARBA" id="ARBA00022927"/>
    </source>
</evidence>
<gene>
    <name evidence="12" type="primary">fliJ</name>
    <name evidence="12" type="ORF">ENS59_13080</name>
</gene>
<comment type="caution">
    <text evidence="12">The sequence shown here is derived from an EMBL/GenBank/DDBJ whole genome shotgun (WGS) entry which is preliminary data.</text>
</comment>
<keyword evidence="8" id="KW-0653">Protein transport</keyword>
<keyword evidence="6" id="KW-0145">Chemotaxis</keyword>